<evidence type="ECO:0000313" key="8">
    <source>
        <dbReference type="Proteomes" id="UP000560131"/>
    </source>
</evidence>
<dbReference type="PANTHER" id="PTHR43872:SF1">
    <property type="entry name" value="MONOOXYGENASE, PUTATIVE (AFU_ORTHOLOGUE AFUA_8G02570)-RELATED"/>
    <property type="match status" value="1"/>
</dbReference>
<dbReference type="InterPro" id="IPR020946">
    <property type="entry name" value="Flavin_mOase-like"/>
</dbReference>
<organism evidence="7 8">
    <name type="scientific">Sphingomonas endophytica</name>
    <dbReference type="NCBI Taxonomy" id="869719"/>
    <lineage>
        <taxon>Bacteria</taxon>
        <taxon>Pseudomonadati</taxon>
        <taxon>Pseudomonadota</taxon>
        <taxon>Alphaproteobacteria</taxon>
        <taxon>Sphingomonadales</taxon>
        <taxon>Sphingomonadaceae</taxon>
        <taxon>Sphingomonas</taxon>
    </lineage>
</organism>
<evidence type="ECO:0000256" key="4">
    <source>
        <dbReference type="ARBA" id="ARBA00022827"/>
    </source>
</evidence>
<comment type="caution">
    <text evidence="7">The sequence shown here is derived from an EMBL/GenBank/DDBJ whole genome shotgun (WGS) entry which is preliminary data.</text>
</comment>
<dbReference type="Gene3D" id="3.50.50.60">
    <property type="entry name" value="FAD/NAD(P)-binding domain"/>
    <property type="match status" value="3"/>
</dbReference>
<evidence type="ECO:0000313" key="7">
    <source>
        <dbReference type="EMBL" id="MBB5724515.1"/>
    </source>
</evidence>
<keyword evidence="8" id="KW-1185">Reference proteome</keyword>
<dbReference type="PANTHER" id="PTHR43872">
    <property type="entry name" value="MONOOXYGENASE, PUTATIVE (AFU_ORTHOLOGUE AFUA_8G02570)-RELATED"/>
    <property type="match status" value="1"/>
</dbReference>
<comment type="cofactor">
    <cofactor evidence="1">
        <name>FAD</name>
        <dbReference type="ChEBI" id="CHEBI:57692"/>
    </cofactor>
</comment>
<dbReference type="Pfam" id="PF13450">
    <property type="entry name" value="NAD_binding_8"/>
    <property type="match status" value="1"/>
</dbReference>
<dbReference type="Pfam" id="PF00743">
    <property type="entry name" value="FMO-like"/>
    <property type="match status" value="1"/>
</dbReference>
<keyword evidence="6" id="KW-0503">Monooxygenase</keyword>
<dbReference type="InterPro" id="IPR036188">
    <property type="entry name" value="FAD/NAD-bd_sf"/>
</dbReference>
<evidence type="ECO:0000256" key="6">
    <source>
        <dbReference type="ARBA" id="ARBA00023033"/>
    </source>
</evidence>
<dbReference type="EMBL" id="JACIJN010000001">
    <property type="protein sequence ID" value="MBB5724515.1"/>
    <property type="molecule type" value="Genomic_DNA"/>
</dbReference>
<name>A0ABR6N148_9SPHN</name>
<dbReference type="Proteomes" id="UP000560131">
    <property type="component" value="Unassembled WGS sequence"/>
</dbReference>
<gene>
    <name evidence="7" type="ORF">FHS97_000415</name>
</gene>
<keyword evidence="3" id="KW-0285">Flavoprotein</keyword>
<dbReference type="SUPFAM" id="SSF51905">
    <property type="entry name" value="FAD/NAD(P)-binding domain"/>
    <property type="match status" value="1"/>
</dbReference>
<keyword evidence="4" id="KW-0274">FAD</keyword>
<evidence type="ECO:0000256" key="1">
    <source>
        <dbReference type="ARBA" id="ARBA00001974"/>
    </source>
</evidence>
<dbReference type="InterPro" id="IPR051820">
    <property type="entry name" value="FAD-binding_MO"/>
</dbReference>
<reference evidence="7 8" key="1">
    <citation type="submission" date="2020-08" db="EMBL/GenBank/DDBJ databases">
        <title>Genomic Encyclopedia of Type Strains, Phase IV (KMG-IV): sequencing the most valuable type-strain genomes for metagenomic binning, comparative biology and taxonomic classification.</title>
        <authorList>
            <person name="Goeker M."/>
        </authorList>
    </citation>
    <scope>NUCLEOTIDE SEQUENCE [LARGE SCALE GENOMIC DNA]</scope>
    <source>
        <strain evidence="7 8">DSM 101535</strain>
    </source>
</reference>
<evidence type="ECO:0000256" key="5">
    <source>
        <dbReference type="ARBA" id="ARBA00023002"/>
    </source>
</evidence>
<evidence type="ECO:0000256" key="3">
    <source>
        <dbReference type="ARBA" id="ARBA00022630"/>
    </source>
</evidence>
<keyword evidence="5" id="KW-0560">Oxidoreductase</keyword>
<comment type="similarity">
    <text evidence="2">Belongs to the FAD-binding monooxygenase family.</text>
</comment>
<dbReference type="RefSeq" id="WP_184032788.1">
    <property type="nucleotide sequence ID" value="NZ_BAABAR010000002.1"/>
</dbReference>
<evidence type="ECO:0000256" key="2">
    <source>
        <dbReference type="ARBA" id="ARBA00010139"/>
    </source>
</evidence>
<proteinExistence type="inferred from homology"/>
<protein>
    <submittedName>
        <fullName evidence="7">Cation diffusion facilitator CzcD-associated flavoprotein CzcO</fullName>
    </submittedName>
</protein>
<dbReference type="PRINTS" id="PR00411">
    <property type="entry name" value="PNDRDTASEI"/>
</dbReference>
<accession>A0ABR6N148</accession>
<sequence>MNEHLDVLIVGAGLSGIGAAYRIGQNRPDRRWAIFEARDAIGGTWDLFRYPGIRSDSDMTTLGFPFHPYRGEKTIADGADILAYLRDTARTFGIDRHIRFRHRVTAAEWSSEAARWTVHYEVDGDSAQLTCRFLFFCSGYYDYACGHAPEWPALGVFSGRIVHPQAWPANLSVTGRRVVVIGSGATAVTLVPALVARGAAHVTMLQRSPTYIVAMPARDRLGAALHRILPTRLADRLTRWKSIAYGIGSYTLARRRPALVKRQIAKQQRAALGDGYDVAKHLTPNYNPWDQRLCLVPDSDLFTVLRDGRATIVTDTIDHFTPDGIALMSGDILPADVVVTATGLRLKIMGGAALSVGGRAVEPHRHLVYKGVMFSDVPNMAFSTGYTNASWTLRSDLSARFVARLLDHMDATGTTIATPIPQAAEEATTPLLDLNSGYIQRVAEWLPRQGKRIPWRVQQNYVRDRLTMRRRLDDGVLRFR</sequence>